<accession>A0A2A6BFA6</accession>
<dbReference type="Proteomes" id="UP000005239">
    <property type="component" value="Unassembled WGS sequence"/>
</dbReference>
<accession>A0A8R1UZF1</accession>
<dbReference type="EnsemblMetazoa" id="PPA44414.1">
    <property type="protein sequence ID" value="PPA44414.1"/>
    <property type="gene ID" value="WBGene00282783"/>
</dbReference>
<proteinExistence type="predicted"/>
<protein>
    <submittedName>
        <fullName evidence="1">Uncharacterized protein</fullName>
    </submittedName>
</protein>
<evidence type="ECO:0000313" key="2">
    <source>
        <dbReference type="Proteomes" id="UP000005239"/>
    </source>
</evidence>
<gene>
    <name evidence="1" type="primary">WBGene00282783</name>
</gene>
<name>A0A2A6BFA6_PRIPA</name>
<reference evidence="1" key="2">
    <citation type="submission" date="2022-06" db="UniProtKB">
        <authorList>
            <consortium name="EnsemblMetazoa"/>
        </authorList>
    </citation>
    <scope>IDENTIFICATION</scope>
    <source>
        <strain evidence="1">PS312</strain>
    </source>
</reference>
<dbReference type="AlphaFoldDB" id="A0A2A6BFA6"/>
<reference evidence="2" key="1">
    <citation type="journal article" date="2008" name="Nat. Genet.">
        <title>The Pristionchus pacificus genome provides a unique perspective on nematode lifestyle and parasitism.</title>
        <authorList>
            <person name="Dieterich C."/>
            <person name="Clifton S.W."/>
            <person name="Schuster L.N."/>
            <person name="Chinwalla A."/>
            <person name="Delehaunty K."/>
            <person name="Dinkelacker I."/>
            <person name="Fulton L."/>
            <person name="Fulton R."/>
            <person name="Godfrey J."/>
            <person name="Minx P."/>
            <person name="Mitreva M."/>
            <person name="Roeseler W."/>
            <person name="Tian H."/>
            <person name="Witte H."/>
            <person name="Yang S.P."/>
            <person name="Wilson R.K."/>
            <person name="Sommer R.J."/>
        </authorList>
    </citation>
    <scope>NUCLEOTIDE SEQUENCE [LARGE SCALE GENOMIC DNA]</scope>
    <source>
        <strain evidence="2">PS312</strain>
    </source>
</reference>
<keyword evidence="2" id="KW-1185">Reference proteome</keyword>
<sequence length="88" mass="9847">MRFFCTVRACIEEATSGSCGGGEYDDEQLGGCCILDRSLPYLFVAQMGGQEGGWLGGWLRIGVEYEMRLLTEIVQWRVELFTVATLEK</sequence>
<organism evidence="1 2">
    <name type="scientific">Pristionchus pacificus</name>
    <name type="common">Parasitic nematode worm</name>
    <dbReference type="NCBI Taxonomy" id="54126"/>
    <lineage>
        <taxon>Eukaryota</taxon>
        <taxon>Metazoa</taxon>
        <taxon>Ecdysozoa</taxon>
        <taxon>Nematoda</taxon>
        <taxon>Chromadorea</taxon>
        <taxon>Rhabditida</taxon>
        <taxon>Rhabditina</taxon>
        <taxon>Diplogasteromorpha</taxon>
        <taxon>Diplogasteroidea</taxon>
        <taxon>Neodiplogasteridae</taxon>
        <taxon>Pristionchus</taxon>
    </lineage>
</organism>
<evidence type="ECO:0000313" key="1">
    <source>
        <dbReference type="EnsemblMetazoa" id="PPA44414.1"/>
    </source>
</evidence>